<dbReference type="SUPFAM" id="SSF46565">
    <property type="entry name" value="Chaperone J-domain"/>
    <property type="match status" value="1"/>
</dbReference>
<dbReference type="OrthoDB" id="5333016at2"/>
<evidence type="ECO:0000313" key="5">
    <source>
        <dbReference type="Proteomes" id="UP000255139"/>
    </source>
</evidence>
<gene>
    <name evidence="3" type="ORF">LS73_007080</name>
    <name evidence="2" type="ORF">NCTC12714_01574</name>
</gene>
<protein>
    <submittedName>
        <fullName evidence="2 3">J domain-containing protein</fullName>
    </submittedName>
</protein>
<evidence type="ECO:0000259" key="1">
    <source>
        <dbReference type="PROSITE" id="PS50076"/>
    </source>
</evidence>
<reference evidence="3 4" key="1">
    <citation type="journal article" date="2014" name="Genome Announc.">
        <title>Draft genome sequences of eight enterohepatic helicobacter species isolated from both laboratory and wild rodents.</title>
        <authorList>
            <person name="Sheh A."/>
            <person name="Shen Z."/>
            <person name="Fox J.G."/>
        </authorList>
    </citation>
    <scope>NUCLEOTIDE SEQUENCE [LARGE SCALE GENOMIC DNA]</scope>
    <source>
        <strain evidence="3 4">ST1</strain>
    </source>
</reference>
<dbReference type="Proteomes" id="UP000255139">
    <property type="component" value="Unassembled WGS sequence"/>
</dbReference>
<keyword evidence="2" id="KW-0346">Stress response</keyword>
<accession>A0A099TZG8</accession>
<keyword evidence="5" id="KW-1185">Reference proteome</keyword>
<evidence type="ECO:0000313" key="3">
    <source>
        <dbReference type="EMBL" id="TLD99624.1"/>
    </source>
</evidence>
<dbReference type="PROSITE" id="PS50076">
    <property type="entry name" value="DNAJ_2"/>
    <property type="match status" value="1"/>
</dbReference>
<dbReference type="Gene3D" id="1.10.287.110">
    <property type="entry name" value="DnaJ domain"/>
    <property type="match status" value="1"/>
</dbReference>
<dbReference type="STRING" id="216.LS73_06325"/>
<dbReference type="SMART" id="SM00271">
    <property type="entry name" value="DnaJ"/>
    <property type="match status" value="1"/>
</dbReference>
<feature type="domain" description="J" evidence="1">
    <location>
        <begin position="197"/>
        <end position="259"/>
    </location>
</feature>
<dbReference type="Pfam" id="PF00226">
    <property type="entry name" value="DnaJ"/>
    <property type="match status" value="1"/>
</dbReference>
<proteinExistence type="predicted"/>
<name>A0A099TZG8_9HELI</name>
<dbReference type="EMBL" id="JRPD02000016">
    <property type="protein sequence ID" value="TLD99624.1"/>
    <property type="molecule type" value="Genomic_DNA"/>
</dbReference>
<evidence type="ECO:0000313" key="4">
    <source>
        <dbReference type="Proteomes" id="UP000029922"/>
    </source>
</evidence>
<dbReference type="InterPro" id="IPR036869">
    <property type="entry name" value="J_dom_sf"/>
</dbReference>
<dbReference type="CDD" id="cd06257">
    <property type="entry name" value="DnaJ"/>
    <property type="match status" value="1"/>
</dbReference>
<dbReference type="EMBL" id="UGJE01000002">
    <property type="protein sequence ID" value="STQ86763.1"/>
    <property type="molecule type" value="Genomic_DNA"/>
</dbReference>
<dbReference type="Proteomes" id="UP000029922">
    <property type="component" value="Unassembled WGS sequence"/>
</dbReference>
<reference evidence="2 5" key="2">
    <citation type="submission" date="2018-06" db="EMBL/GenBank/DDBJ databases">
        <authorList>
            <consortium name="Pathogen Informatics"/>
            <person name="Doyle S."/>
        </authorList>
    </citation>
    <scope>NUCLEOTIDE SEQUENCE [LARGE SCALE GENOMIC DNA]</scope>
    <source>
        <strain evidence="2 5">NCTC12714</strain>
    </source>
</reference>
<dbReference type="InterPro" id="IPR001623">
    <property type="entry name" value="DnaJ_domain"/>
</dbReference>
<organism evidence="2 5">
    <name type="scientific">Helicobacter muridarum</name>
    <dbReference type="NCBI Taxonomy" id="216"/>
    <lineage>
        <taxon>Bacteria</taxon>
        <taxon>Pseudomonadati</taxon>
        <taxon>Campylobacterota</taxon>
        <taxon>Epsilonproteobacteria</taxon>
        <taxon>Campylobacterales</taxon>
        <taxon>Helicobacteraceae</taxon>
        <taxon>Helicobacter</taxon>
    </lineage>
</organism>
<sequence>MISCSDKYVQIKLFQDTKILSKVLLYANKHFSKHYRLSSSILILDDGEILKKNYLINWCYHAISYDVDSSEQTSEESLKYALQHSHLPIRIKIVKPTEMLERIKVKVEMLGSSRIILTLSKKSKVAERYIKGVFINHYIGMSGNEIYLQSNSEHFWERVVDFLGNKVIHNIVLSFEYKDFNANEFSFLTAEEKALRQCYVTLDSQFGDDFELVKKRYLKLAKEYHPDNFYGVDESEVINHITRFRQINEAYKKIKLQVQC</sequence>
<dbReference type="AlphaFoldDB" id="A0A099TZG8"/>
<evidence type="ECO:0000313" key="2">
    <source>
        <dbReference type="EMBL" id="STQ86763.1"/>
    </source>
</evidence>
<dbReference type="RefSeq" id="WP_034558376.1">
    <property type="nucleotide sequence ID" value="NZ_FZML01000033.1"/>
</dbReference>